<dbReference type="RefSeq" id="WP_220250004.1">
    <property type="nucleotide sequence ID" value="NZ_JAICCF010000002.1"/>
</dbReference>
<sequence>MRRPLLLSILDNDFYKFTMQQGAMMLYPYAKARYAFINRGKHAFPPGFATALQAAVDDMAMLQLTREEKRFLAVTCPYLSPVYLDFLEGYRYMPSEVNIEQEGDQVSVTIEGPWYRTILWEVPLMALICELYYTLTGKDRISDEEVSEKTRQKIENYIKLQVTVAEFGTRRRHSYDVHNLVMQALKTYGNGSFIGTSNVHMAMKYQTKPIGTHAHEWFMFHAAHYGFQMANGLALESWTNVYRGDLGIALSDTYTTDVFFRQFDKMYSKLFDGVRHDSGDPILFAEKVIAHYHKLGINPMGKTIIFSDGLNYEKVARIATACRNKIGMSFGIGTSLTNDVGPAAMNIVIKMTAASPEGDEWTPVVKLSDEQGKYTGNSEMIELAKQILHIT</sequence>
<comment type="pathway">
    <text evidence="1 7 8">Cofactor biosynthesis; NAD(+) biosynthesis; nicotinate D-ribonucleotide from nicotinate: step 1/1.</text>
</comment>
<comment type="function">
    <text evidence="7 8">Catalyzes the synthesis of beta-nicotinate D-ribonucleotide from nicotinate and 5-phospho-D-ribose 1-phosphate at the expense of ATP.</text>
</comment>
<gene>
    <name evidence="7 11" type="primary">pncB</name>
    <name evidence="11" type="ORF">K1Y79_10670</name>
</gene>
<feature type="domain" description="Nicotinate phosphoribosyltransferase N-terminal" evidence="10">
    <location>
        <begin position="10"/>
        <end position="128"/>
    </location>
</feature>
<dbReference type="HAMAP" id="MF_00570">
    <property type="entry name" value="NAPRTase"/>
    <property type="match status" value="1"/>
</dbReference>
<comment type="similarity">
    <text evidence="2 7 8">Belongs to the NAPRTase family.</text>
</comment>
<proteinExistence type="inferred from homology"/>
<comment type="catalytic activity">
    <reaction evidence="7 8">
        <text>5-phospho-alpha-D-ribose 1-diphosphate + nicotinate + ATP + H2O = nicotinate beta-D-ribonucleotide + ADP + phosphate + diphosphate</text>
        <dbReference type="Rhea" id="RHEA:36163"/>
        <dbReference type="ChEBI" id="CHEBI:15377"/>
        <dbReference type="ChEBI" id="CHEBI:30616"/>
        <dbReference type="ChEBI" id="CHEBI:32544"/>
        <dbReference type="ChEBI" id="CHEBI:33019"/>
        <dbReference type="ChEBI" id="CHEBI:43474"/>
        <dbReference type="ChEBI" id="CHEBI:57502"/>
        <dbReference type="ChEBI" id="CHEBI:58017"/>
        <dbReference type="ChEBI" id="CHEBI:456216"/>
        <dbReference type="EC" id="6.3.4.21"/>
    </reaction>
</comment>
<dbReference type="PIRSF" id="PIRSF000484">
    <property type="entry name" value="NAPRT"/>
    <property type="match status" value="1"/>
</dbReference>
<dbReference type="PANTHER" id="PTHR11098">
    <property type="entry name" value="NICOTINATE PHOSPHORIBOSYLTRANSFERASE"/>
    <property type="match status" value="1"/>
</dbReference>
<evidence type="ECO:0000313" key="12">
    <source>
        <dbReference type="Proteomes" id="UP000812961"/>
    </source>
</evidence>
<evidence type="ECO:0000256" key="2">
    <source>
        <dbReference type="ARBA" id="ARBA00010897"/>
    </source>
</evidence>
<evidence type="ECO:0000256" key="1">
    <source>
        <dbReference type="ARBA" id="ARBA00004952"/>
    </source>
</evidence>
<name>A0ABS7GAU7_9BACT</name>
<dbReference type="GO" id="GO:0016757">
    <property type="term" value="F:glycosyltransferase activity"/>
    <property type="evidence" value="ECO:0007669"/>
    <property type="project" value="UniProtKB-KW"/>
</dbReference>
<protein>
    <recommendedName>
        <fullName evidence="3 7">Nicotinate phosphoribosyltransferase</fullName>
        <shortName evidence="7">NAPRTase</shortName>
        <ecNumber evidence="3 7">6.3.4.21</ecNumber>
    </recommendedName>
</protein>
<evidence type="ECO:0000256" key="5">
    <source>
        <dbReference type="ARBA" id="ARBA00022598"/>
    </source>
</evidence>
<dbReference type="InterPro" id="IPR007229">
    <property type="entry name" value="Nic_PRibTrfase-Fam"/>
</dbReference>
<keyword evidence="11" id="KW-0808">Transferase</keyword>
<dbReference type="Proteomes" id="UP000812961">
    <property type="component" value="Unassembled WGS sequence"/>
</dbReference>
<keyword evidence="4 7" id="KW-0597">Phosphoprotein</keyword>
<feature type="modified residue" description="Phosphohistidine; by autocatalysis" evidence="7">
    <location>
        <position position="215"/>
    </location>
</feature>
<evidence type="ECO:0000313" key="11">
    <source>
        <dbReference type="EMBL" id="MBW8684792.1"/>
    </source>
</evidence>
<dbReference type="InterPro" id="IPR006406">
    <property type="entry name" value="Nic_PRibTrfase"/>
</dbReference>
<dbReference type="SUPFAM" id="SSF51690">
    <property type="entry name" value="Nicotinate/Quinolinate PRTase C-terminal domain-like"/>
    <property type="match status" value="1"/>
</dbReference>
<comment type="PTM">
    <text evidence="7 8">Transiently phosphorylated on a His residue during the reaction cycle. Phosphorylation strongly increases the affinity for substrates and increases the rate of nicotinate D-ribonucleotide production. Dephosphorylation regenerates the low-affinity form of the enzyme, leading to product release.</text>
</comment>
<keyword evidence="12" id="KW-1185">Reference proteome</keyword>
<reference evidence="11 12" key="1">
    <citation type="submission" date="2021-08" db="EMBL/GenBank/DDBJ databases">
        <title>The genome sequence of Chitinophaga sp. B61.</title>
        <authorList>
            <person name="Zhang X."/>
        </authorList>
    </citation>
    <scope>NUCLEOTIDE SEQUENCE [LARGE SCALE GENOMIC DNA]</scope>
    <source>
        <strain evidence="11 12">B61</strain>
    </source>
</reference>
<keyword evidence="5 7" id="KW-0436">Ligase</keyword>
<evidence type="ECO:0000256" key="3">
    <source>
        <dbReference type="ARBA" id="ARBA00013236"/>
    </source>
</evidence>
<evidence type="ECO:0000256" key="4">
    <source>
        <dbReference type="ARBA" id="ARBA00022553"/>
    </source>
</evidence>
<dbReference type="InterPro" id="IPR041525">
    <property type="entry name" value="N/Namide_PRibTrfase"/>
</dbReference>
<evidence type="ECO:0000259" key="9">
    <source>
        <dbReference type="Pfam" id="PF04095"/>
    </source>
</evidence>
<comment type="caution">
    <text evidence="11">The sequence shown here is derived from an EMBL/GenBank/DDBJ whole genome shotgun (WGS) entry which is preliminary data.</text>
</comment>
<dbReference type="PANTHER" id="PTHR11098:SF1">
    <property type="entry name" value="NICOTINATE PHOSPHORIBOSYLTRANSFERASE"/>
    <property type="match status" value="1"/>
</dbReference>
<dbReference type="EMBL" id="JAICCF010000002">
    <property type="protein sequence ID" value="MBW8684792.1"/>
    <property type="molecule type" value="Genomic_DNA"/>
</dbReference>
<dbReference type="Pfam" id="PF04095">
    <property type="entry name" value="NAPRTase"/>
    <property type="match status" value="1"/>
</dbReference>
<dbReference type="EC" id="6.3.4.21" evidence="3 7"/>
<evidence type="ECO:0000256" key="7">
    <source>
        <dbReference type="HAMAP-Rule" id="MF_00570"/>
    </source>
</evidence>
<dbReference type="NCBIfam" id="NF003704">
    <property type="entry name" value="PRK05321.1"/>
    <property type="match status" value="1"/>
</dbReference>
<evidence type="ECO:0000259" key="10">
    <source>
        <dbReference type="Pfam" id="PF17767"/>
    </source>
</evidence>
<evidence type="ECO:0000256" key="6">
    <source>
        <dbReference type="ARBA" id="ARBA00022642"/>
    </source>
</evidence>
<accession>A0ABS7GAU7</accession>
<dbReference type="SUPFAM" id="SSF54675">
    <property type="entry name" value="Nicotinate/Quinolinate PRTase N-terminal domain-like"/>
    <property type="match status" value="1"/>
</dbReference>
<dbReference type="InterPro" id="IPR036068">
    <property type="entry name" value="Nicotinate_pribotase-like_C"/>
</dbReference>
<organism evidence="11 12">
    <name type="scientific">Chitinophaga rhizophila</name>
    <dbReference type="NCBI Taxonomy" id="2866212"/>
    <lineage>
        <taxon>Bacteria</taxon>
        <taxon>Pseudomonadati</taxon>
        <taxon>Bacteroidota</taxon>
        <taxon>Chitinophagia</taxon>
        <taxon>Chitinophagales</taxon>
        <taxon>Chitinophagaceae</taxon>
        <taxon>Chitinophaga</taxon>
    </lineage>
</organism>
<feature type="domain" description="Nicotinate/nicotinamide phosphoribosyltransferase" evidence="9">
    <location>
        <begin position="164"/>
        <end position="388"/>
    </location>
</feature>
<keyword evidence="6 7" id="KW-0662">Pyridine nucleotide biosynthesis</keyword>
<evidence type="ECO:0000256" key="8">
    <source>
        <dbReference type="RuleBase" id="RU003838"/>
    </source>
</evidence>
<dbReference type="Gene3D" id="3.20.140.10">
    <property type="entry name" value="nicotinate phosphoribosyltransferase"/>
    <property type="match status" value="1"/>
</dbReference>
<dbReference type="GO" id="GO:0004516">
    <property type="term" value="F:nicotinate phosphoribosyltransferase activity"/>
    <property type="evidence" value="ECO:0007669"/>
    <property type="project" value="UniProtKB-EC"/>
</dbReference>
<dbReference type="NCBIfam" id="TIGR01514">
    <property type="entry name" value="NAPRTase"/>
    <property type="match status" value="1"/>
</dbReference>
<keyword evidence="11" id="KW-0328">Glycosyltransferase</keyword>
<dbReference type="Pfam" id="PF17767">
    <property type="entry name" value="NAPRTase_N"/>
    <property type="match status" value="1"/>
</dbReference>
<dbReference type="InterPro" id="IPR040727">
    <property type="entry name" value="NAPRTase_N"/>
</dbReference>